<keyword evidence="3 7" id="KW-0698">rRNA processing</keyword>
<reference evidence="9 10" key="1">
    <citation type="submission" date="2017-06" db="EMBL/GenBank/DDBJ databases">
        <title>Ant-infecting Ophiocordyceps genomes reveal a high diversity of potential behavioral manipulation genes and a possible major role for enterotoxins.</title>
        <authorList>
            <person name="De Bekker C."/>
            <person name="Evans H.C."/>
            <person name="Brachmann A."/>
            <person name="Hughes D.P."/>
        </authorList>
    </citation>
    <scope>NUCLEOTIDE SEQUENCE [LARGE SCALE GENOMIC DNA]</scope>
    <source>
        <strain evidence="9 10">Map64</strain>
    </source>
</reference>
<sequence length="716" mass="79741">MAATVAAPRETSTLLESLQPENRHVFLQPSSAIPNSSLQLVKEALEGFAAQAGQLAEQLLKERRKRKRTDKQQDEIELIKLRKVYIEGFETGQVWQQANKIISGVLNVSERVFDELVEKGEIVHGSGETDLQDESDEDLMHVQPEDGQEDEDEDEVEDETEFDGLDDDSQDGEPYGQEKQDKEEEDGDESGQDKENEEDSDEQSEEEVQEFIQDPHGLNDGFFSIDDFNRETQLLEKLDSKGNATTHEDSDEEDVDWSADPLAPSRKQGKATKSSIDQSSSLSDESDDDDGPTFGDMPLDAPEGESEDEAMLDETGSDPDQEGENANEIYYKDFFAQPRRKRNDNAKTKAKGKQVSFQAEPTQQDMERAMADVRRDLFDDDSDMQDSDDALSDVSAGDPKSRRSTHERRQAKLRDEIRRLEAASVAKREWTLMGEAAATDRPINSLLEEDLDFEHAGKPVAVITPAVSEDIEQLIKRRILARDFDEVRRRRPDAESAPPRRGLVDVADTKPTRGLADEYEEEHLARTDAAHANKDGEKLAREEREVQALWTSVCARLDALSSWHYRPKPAAPSLSVVADVAAVSMEDAQPAVASALTAQSSRLAPQEVYRAADDKAPEGEVLTRAGAPLARAEMSQQQRTRRRRRAKERARKAGSDNFGAAQHEQQQRGKAATQRDTVAALKRGGVKVINRRGEVTDVEGNKTGQAKSLTSGSLKL</sequence>
<feature type="compositionally biased region" description="Basic residues" evidence="8">
    <location>
        <begin position="639"/>
        <end position="652"/>
    </location>
</feature>
<evidence type="ECO:0000256" key="4">
    <source>
        <dbReference type="ARBA" id="ARBA00023242"/>
    </source>
</evidence>
<keyword evidence="5 7" id="KW-0687">Ribonucleoprotein</keyword>
<protein>
    <recommendedName>
        <fullName evidence="7">U3 small nucleolar ribonucleoprotein protein MPP10</fullName>
    </recommendedName>
</protein>
<feature type="region of interest" description="Disordered" evidence="8">
    <location>
        <begin position="624"/>
        <end position="716"/>
    </location>
</feature>
<organism evidence="9 10">
    <name type="scientific">Ophiocordyceps australis</name>
    <dbReference type="NCBI Taxonomy" id="1399860"/>
    <lineage>
        <taxon>Eukaryota</taxon>
        <taxon>Fungi</taxon>
        <taxon>Dikarya</taxon>
        <taxon>Ascomycota</taxon>
        <taxon>Pezizomycotina</taxon>
        <taxon>Sordariomycetes</taxon>
        <taxon>Hypocreomycetidae</taxon>
        <taxon>Hypocreales</taxon>
        <taxon>Ophiocordycipitaceae</taxon>
        <taxon>Ophiocordyceps</taxon>
    </lineage>
</organism>
<dbReference type="InterPro" id="IPR012173">
    <property type="entry name" value="Mpp10"/>
</dbReference>
<evidence type="ECO:0000256" key="1">
    <source>
        <dbReference type="ARBA" id="ARBA00004604"/>
    </source>
</evidence>
<feature type="compositionally biased region" description="Acidic residues" evidence="8">
    <location>
        <begin position="146"/>
        <end position="171"/>
    </location>
</feature>
<accession>A0A2C5Y334</accession>
<keyword evidence="4 7" id="KW-0539">Nucleus</keyword>
<comment type="function">
    <text evidence="7">Involved in nucleolar processing of pre-18S ribosomal RNA.</text>
</comment>
<feature type="compositionally biased region" description="Low complexity" evidence="8">
    <location>
        <begin position="274"/>
        <end position="283"/>
    </location>
</feature>
<proteinExistence type="inferred from homology"/>
<feature type="compositionally biased region" description="Acidic residues" evidence="8">
    <location>
        <begin position="378"/>
        <end position="391"/>
    </location>
</feature>
<dbReference type="AlphaFoldDB" id="A0A2C5Y334"/>
<dbReference type="PANTHER" id="PTHR17039">
    <property type="entry name" value="U3 SMALL NUCLEOLAR RIBONUCLEOPROTEIN PROTEIN MPP10"/>
    <property type="match status" value="1"/>
</dbReference>
<dbReference type="Pfam" id="PF04006">
    <property type="entry name" value="Mpp10"/>
    <property type="match status" value="1"/>
</dbReference>
<dbReference type="GO" id="GO:0005732">
    <property type="term" value="C:sno(s)RNA-containing ribonucleoprotein complex"/>
    <property type="evidence" value="ECO:0007669"/>
    <property type="project" value="UniProtKB-UniRule"/>
</dbReference>
<feature type="compositionally biased region" description="Polar residues" evidence="8">
    <location>
        <begin position="355"/>
        <end position="364"/>
    </location>
</feature>
<dbReference type="GO" id="GO:0006364">
    <property type="term" value="P:rRNA processing"/>
    <property type="evidence" value="ECO:0007669"/>
    <property type="project" value="UniProtKB-KW"/>
</dbReference>
<dbReference type="PIRSF" id="PIRSF017300">
    <property type="entry name" value="snoRNP_Mpp10"/>
    <property type="match status" value="1"/>
</dbReference>
<feature type="compositionally biased region" description="Acidic residues" evidence="8">
    <location>
        <begin position="183"/>
        <end position="209"/>
    </location>
</feature>
<evidence type="ECO:0000256" key="5">
    <source>
        <dbReference type="ARBA" id="ARBA00023274"/>
    </source>
</evidence>
<evidence type="ECO:0000256" key="2">
    <source>
        <dbReference type="ARBA" id="ARBA00022517"/>
    </source>
</evidence>
<gene>
    <name evidence="9" type="ORF">CDD81_7579</name>
</gene>
<dbReference type="Proteomes" id="UP000226192">
    <property type="component" value="Unassembled WGS sequence"/>
</dbReference>
<evidence type="ECO:0000256" key="3">
    <source>
        <dbReference type="ARBA" id="ARBA00022552"/>
    </source>
</evidence>
<feature type="compositionally biased region" description="Basic residues" evidence="8">
    <location>
        <begin position="338"/>
        <end position="352"/>
    </location>
</feature>
<dbReference type="PANTHER" id="PTHR17039:SF0">
    <property type="entry name" value="U3 SMALL NUCLEOLAR RIBONUCLEOPROTEIN PROTEIN MPP10"/>
    <property type="match status" value="1"/>
</dbReference>
<feature type="compositionally biased region" description="Acidic residues" evidence="8">
    <location>
        <begin position="302"/>
        <end position="325"/>
    </location>
</feature>
<evidence type="ECO:0000256" key="8">
    <source>
        <dbReference type="SAM" id="MobiDB-lite"/>
    </source>
</evidence>
<evidence type="ECO:0000256" key="6">
    <source>
        <dbReference type="ARBA" id="ARBA00029455"/>
    </source>
</evidence>
<dbReference type="EMBL" id="NJET01000082">
    <property type="protein sequence ID" value="PHH62086.1"/>
    <property type="molecule type" value="Genomic_DNA"/>
</dbReference>
<comment type="caution">
    <text evidence="9">The sequence shown here is derived from an EMBL/GenBank/DDBJ whole genome shotgun (WGS) entry which is preliminary data.</text>
</comment>
<comment type="similarity">
    <text evidence="6 7">Belongs to the MPP10 family.</text>
</comment>
<comment type="subcellular location">
    <subcellularLocation>
        <location evidence="1 7">Nucleus</location>
        <location evidence="1 7">Nucleolus</location>
    </subcellularLocation>
</comment>
<dbReference type="GO" id="GO:0034457">
    <property type="term" value="C:Mpp10 complex"/>
    <property type="evidence" value="ECO:0007669"/>
    <property type="project" value="UniProtKB-UniRule"/>
</dbReference>
<name>A0A2C5Y334_9HYPO</name>
<evidence type="ECO:0000313" key="9">
    <source>
        <dbReference type="EMBL" id="PHH62086.1"/>
    </source>
</evidence>
<evidence type="ECO:0000313" key="10">
    <source>
        <dbReference type="Proteomes" id="UP000226192"/>
    </source>
</evidence>
<keyword evidence="2 7" id="KW-0690">Ribosome biogenesis</keyword>
<keyword evidence="10" id="KW-1185">Reference proteome</keyword>
<dbReference type="STRING" id="1399860.A0A2C5Y334"/>
<feature type="compositionally biased region" description="Polar residues" evidence="8">
    <location>
        <begin position="702"/>
        <end position="716"/>
    </location>
</feature>
<dbReference type="OrthoDB" id="445326at2759"/>
<dbReference type="GO" id="GO:0032040">
    <property type="term" value="C:small-subunit processome"/>
    <property type="evidence" value="ECO:0007669"/>
    <property type="project" value="TreeGrafter"/>
</dbReference>
<feature type="region of interest" description="Disordered" evidence="8">
    <location>
        <begin position="143"/>
        <end position="415"/>
    </location>
</feature>
<feature type="compositionally biased region" description="Basic and acidic residues" evidence="8">
    <location>
        <begin position="227"/>
        <end position="240"/>
    </location>
</feature>
<evidence type="ECO:0000256" key="7">
    <source>
        <dbReference type="PIRNR" id="PIRNR017300"/>
    </source>
</evidence>
<feature type="compositionally biased region" description="Basic and acidic residues" evidence="8">
    <location>
        <begin position="365"/>
        <end position="377"/>
    </location>
</feature>